<evidence type="ECO:0000313" key="3">
    <source>
        <dbReference type="EMBL" id="KAF2450405.1"/>
    </source>
</evidence>
<dbReference type="EMBL" id="MU001493">
    <property type="protein sequence ID" value="KAF2450405.1"/>
    <property type="molecule type" value="Genomic_DNA"/>
</dbReference>
<feature type="transmembrane region" description="Helical" evidence="2">
    <location>
        <begin position="64"/>
        <end position="85"/>
    </location>
</feature>
<keyword evidence="4" id="KW-1185">Reference proteome</keyword>
<keyword evidence="2" id="KW-0472">Membrane</keyword>
<feature type="compositionally biased region" description="Basic residues" evidence="1">
    <location>
        <begin position="1"/>
        <end position="11"/>
    </location>
</feature>
<feature type="transmembrane region" description="Helical" evidence="2">
    <location>
        <begin position="105"/>
        <end position="125"/>
    </location>
</feature>
<dbReference type="Proteomes" id="UP000799764">
    <property type="component" value="Unassembled WGS sequence"/>
</dbReference>
<keyword evidence="2" id="KW-1133">Transmembrane helix</keyword>
<protein>
    <submittedName>
        <fullName evidence="3">Uncharacterized protein</fullName>
    </submittedName>
</protein>
<keyword evidence="2" id="KW-0812">Transmembrane</keyword>
<proteinExistence type="predicted"/>
<evidence type="ECO:0000256" key="1">
    <source>
        <dbReference type="SAM" id="MobiDB-lite"/>
    </source>
</evidence>
<organism evidence="3 4">
    <name type="scientific">Karstenula rhodostoma CBS 690.94</name>
    <dbReference type="NCBI Taxonomy" id="1392251"/>
    <lineage>
        <taxon>Eukaryota</taxon>
        <taxon>Fungi</taxon>
        <taxon>Dikarya</taxon>
        <taxon>Ascomycota</taxon>
        <taxon>Pezizomycotina</taxon>
        <taxon>Dothideomycetes</taxon>
        <taxon>Pleosporomycetidae</taxon>
        <taxon>Pleosporales</taxon>
        <taxon>Massarineae</taxon>
        <taxon>Didymosphaeriaceae</taxon>
        <taxon>Karstenula</taxon>
    </lineage>
</organism>
<feature type="region of interest" description="Disordered" evidence="1">
    <location>
        <begin position="1"/>
        <end position="37"/>
    </location>
</feature>
<comment type="caution">
    <text evidence="3">The sequence shown here is derived from an EMBL/GenBank/DDBJ whole genome shotgun (WGS) entry which is preliminary data.</text>
</comment>
<name>A0A9P4PUA8_9PLEO</name>
<feature type="compositionally biased region" description="Low complexity" evidence="1">
    <location>
        <begin position="23"/>
        <end position="37"/>
    </location>
</feature>
<feature type="transmembrane region" description="Helical" evidence="2">
    <location>
        <begin position="146"/>
        <end position="165"/>
    </location>
</feature>
<gene>
    <name evidence="3" type="ORF">P171DRAFT_479495</name>
</gene>
<evidence type="ECO:0000313" key="4">
    <source>
        <dbReference type="Proteomes" id="UP000799764"/>
    </source>
</evidence>
<accession>A0A9P4PUA8</accession>
<dbReference type="AlphaFoldDB" id="A0A9P4PUA8"/>
<sequence>MASPATRHRRAFAPPPSHAHAYPDTTTPTHTPSPTQHPLALLPRWRQTRTSAATPLALRASMRLLEVFLLALALFIVPACIQPIVRALDAVYEAVGRRAVEEVSWMQVGVGGGVLAAWHVLLILVSERAMADGKRGGAWSRVLGRGIVPGYLVVALGGLFCALATRRAAPHG</sequence>
<reference evidence="3" key="1">
    <citation type="journal article" date="2020" name="Stud. Mycol.">
        <title>101 Dothideomycetes genomes: a test case for predicting lifestyles and emergence of pathogens.</title>
        <authorList>
            <person name="Haridas S."/>
            <person name="Albert R."/>
            <person name="Binder M."/>
            <person name="Bloem J."/>
            <person name="Labutti K."/>
            <person name="Salamov A."/>
            <person name="Andreopoulos B."/>
            <person name="Baker S."/>
            <person name="Barry K."/>
            <person name="Bills G."/>
            <person name="Bluhm B."/>
            <person name="Cannon C."/>
            <person name="Castanera R."/>
            <person name="Culley D."/>
            <person name="Daum C."/>
            <person name="Ezra D."/>
            <person name="Gonzalez J."/>
            <person name="Henrissat B."/>
            <person name="Kuo A."/>
            <person name="Liang C."/>
            <person name="Lipzen A."/>
            <person name="Lutzoni F."/>
            <person name="Magnuson J."/>
            <person name="Mondo S."/>
            <person name="Nolan M."/>
            <person name="Ohm R."/>
            <person name="Pangilinan J."/>
            <person name="Park H.-J."/>
            <person name="Ramirez L."/>
            <person name="Alfaro M."/>
            <person name="Sun H."/>
            <person name="Tritt A."/>
            <person name="Yoshinaga Y."/>
            <person name="Zwiers L.-H."/>
            <person name="Turgeon B."/>
            <person name="Goodwin S."/>
            <person name="Spatafora J."/>
            <person name="Crous P."/>
            <person name="Grigoriev I."/>
        </authorList>
    </citation>
    <scope>NUCLEOTIDE SEQUENCE</scope>
    <source>
        <strain evidence="3">CBS 690.94</strain>
    </source>
</reference>
<evidence type="ECO:0000256" key="2">
    <source>
        <dbReference type="SAM" id="Phobius"/>
    </source>
</evidence>